<dbReference type="InterPro" id="IPR007460">
    <property type="entry name" value="BrnT_toxin"/>
</dbReference>
<dbReference type="Pfam" id="PF04365">
    <property type="entry name" value="BrnT_toxin"/>
    <property type="match status" value="1"/>
</dbReference>
<sequence length="99" mass="11630">MRAEKFEWDPEKSQRNLEKHGISFVEARALWEGPVIELDTNSGTDDARWKAIGMIAGKHWAAIITYREGRRRIISVRRARRREAESYDRFAGRNEADNR</sequence>
<dbReference type="InterPro" id="IPR038573">
    <property type="entry name" value="BrnT_sf"/>
</dbReference>
<feature type="region of interest" description="Disordered" evidence="1">
    <location>
        <begin position="80"/>
        <end position="99"/>
    </location>
</feature>
<evidence type="ECO:0000313" key="2">
    <source>
        <dbReference type="EMBL" id="HIY78984.1"/>
    </source>
</evidence>
<evidence type="ECO:0000313" key="3">
    <source>
        <dbReference type="Proteomes" id="UP000824133"/>
    </source>
</evidence>
<proteinExistence type="predicted"/>
<dbReference type="Gene3D" id="3.10.450.530">
    <property type="entry name" value="Ribonuclease toxin, BrnT, of type II toxin-antitoxin system"/>
    <property type="match status" value="1"/>
</dbReference>
<organism evidence="2 3">
    <name type="scientific">Candidatus Olsenella excrementavium</name>
    <dbReference type="NCBI Taxonomy" id="2838709"/>
    <lineage>
        <taxon>Bacteria</taxon>
        <taxon>Bacillati</taxon>
        <taxon>Actinomycetota</taxon>
        <taxon>Coriobacteriia</taxon>
        <taxon>Coriobacteriales</taxon>
        <taxon>Atopobiaceae</taxon>
        <taxon>Olsenella</taxon>
    </lineage>
</organism>
<dbReference type="Proteomes" id="UP000824133">
    <property type="component" value="Unassembled WGS sequence"/>
</dbReference>
<reference evidence="2" key="1">
    <citation type="journal article" date="2021" name="PeerJ">
        <title>Extensive microbial diversity within the chicken gut microbiome revealed by metagenomics and culture.</title>
        <authorList>
            <person name="Gilroy R."/>
            <person name="Ravi A."/>
            <person name="Getino M."/>
            <person name="Pursley I."/>
            <person name="Horton D.L."/>
            <person name="Alikhan N.F."/>
            <person name="Baker D."/>
            <person name="Gharbi K."/>
            <person name="Hall N."/>
            <person name="Watson M."/>
            <person name="Adriaenssens E.M."/>
            <person name="Foster-Nyarko E."/>
            <person name="Jarju S."/>
            <person name="Secka A."/>
            <person name="Antonio M."/>
            <person name="Oren A."/>
            <person name="Chaudhuri R.R."/>
            <person name="La Ragione R."/>
            <person name="Hildebrand F."/>
            <person name="Pallen M.J."/>
        </authorList>
    </citation>
    <scope>NUCLEOTIDE SEQUENCE</scope>
    <source>
        <strain evidence="2">ChiHjej10B9-743</strain>
    </source>
</reference>
<evidence type="ECO:0000256" key="1">
    <source>
        <dbReference type="SAM" id="MobiDB-lite"/>
    </source>
</evidence>
<dbReference type="AlphaFoldDB" id="A0A9D1ZA02"/>
<reference evidence="2" key="2">
    <citation type="submission" date="2021-04" db="EMBL/GenBank/DDBJ databases">
        <authorList>
            <person name="Gilroy R."/>
        </authorList>
    </citation>
    <scope>NUCLEOTIDE SEQUENCE</scope>
    <source>
        <strain evidence="2">ChiHjej10B9-743</strain>
    </source>
</reference>
<accession>A0A9D1ZA02</accession>
<feature type="compositionally biased region" description="Basic and acidic residues" evidence="1">
    <location>
        <begin position="82"/>
        <end position="99"/>
    </location>
</feature>
<dbReference type="EMBL" id="DXCP01000005">
    <property type="protein sequence ID" value="HIY78984.1"/>
    <property type="molecule type" value="Genomic_DNA"/>
</dbReference>
<gene>
    <name evidence="2" type="ORF">IAA42_00865</name>
</gene>
<protein>
    <submittedName>
        <fullName evidence="2">BrnT family toxin</fullName>
    </submittedName>
</protein>
<comment type="caution">
    <text evidence="2">The sequence shown here is derived from an EMBL/GenBank/DDBJ whole genome shotgun (WGS) entry which is preliminary data.</text>
</comment>
<name>A0A9D1ZA02_9ACTN</name>